<dbReference type="InterPro" id="IPR004837">
    <property type="entry name" value="NaCa_Exmemb"/>
</dbReference>
<sequence>MIALLMLLAGVILLYLGAESLLRGASHLAITLGMSEVVCGLTVVALGTSMPEAVASTMAQIQGEQGNIAMGNIIGSNIANIGLILGIAVLCAPITISEVIHDREIPLMAGLSLLLGIFMLGGTILRWEGIVLLAALCVYLFYHVFGGRIFSKGKESAKDFVVEKEKKPLTAMVAKNVTIDLLFIVVGILLLVSGGAFLVEGAERLAKLWGVSERVIGLTMVALGTSLPELATSIVAAVRKKPDIALGNIVGSNIFNLLFVAGIASTVVPIVYSKRLLLFDLPVMLGFTALLWGFSTKTKAFSKPYGIVLIALYASYVSLLFFVA</sequence>
<feature type="transmembrane region" description="Helical" evidence="5">
    <location>
        <begin position="177"/>
        <end position="199"/>
    </location>
</feature>
<feature type="transmembrane region" description="Helical" evidence="5">
    <location>
        <begin position="250"/>
        <end position="270"/>
    </location>
</feature>
<feature type="domain" description="Sodium/calcium exchanger membrane region" evidence="6">
    <location>
        <begin position="3"/>
        <end position="143"/>
    </location>
</feature>
<evidence type="ECO:0000256" key="2">
    <source>
        <dbReference type="ARBA" id="ARBA00022692"/>
    </source>
</evidence>
<evidence type="ECO:0000313" key="7">
    <source>
        <dbReference type="EMBL" id="MBN4067380.1"/>
    </source>
</evidence>
<evidence type="ECO:0000259" key="6">
    <source>
        <dbReference type="Pfam" id="PF01699"/>
    </source>
</evidence>
<comment type="caution">
    <text evidence="7">The sequence shown here is derived from an EMBL/GenBank/DDBJ whole genome shotgun (WGS) entry which is preliminary data.</text>
</comment>
<keyword evidence="4 5" id="KW-0472">Membrane</keyword>
<feature type="domain" description="Sodium/calcium exchanger membrane region" evidence="6">
    <location>
        <begin position="181"/>
        <end position="321"/>
    </location>
</feature>
<evidence type="ECO:0000256" key="5">
    <source>
        <dbReference type="SAM" id="Phobius"/>
    </source>
</evidence>
<feature type="transmembrane region" description="Helical" evidence="5">
    <location>
        <begin position="276"/>
        <end position="294"/>
    </location>
</feature>
<keyword evidence="8" id="KW-1185">Reference proteome</keyword>
<evidence type="ECO:0000256" key="4">
    <source>
        <dbReference type="ARBA" id="ARBA00023136"/>
    </source>
</evidence>
<dbReference type="NCBIfam" id="TIGR00367">
    <property type="entry name" value="calcium/sodium antiporter"/>
    <property type="match status" value="1"/>
</dbReference>
<dbReference type="InterPro" id="IPR004481">
    <property type="entry name" value="K/Na/Ca-exchanger"/>
</dbReference>
<keyword evidence="2 5" id="KW-0812">Transmembrane</keyword>
<feature type="transmembrane region" description="Helical" evidence="5">
    <location>
        <begin position="105"/>
        <end position="124"/>
    </location>
</feature>
<dbReference type="PANTHER" id="PTHR10846">
    <property type="entry name" value="SODIUM/POTASSIUM/CALCIUM EXCHANGER"/>
    <property type="match status" value="1"/>
</dbReference>
<reference evidence="7 8" key="1">
    <citation type="submission" date="2021-02" db="EMBL/GenBank/DDBJ databases">
        <title>Activity-based single-cell genomes from oceanic crustal fluid captures similar information to metagenomic and metatranscriptomic surveys with orders of magnitude less sampling.</title>
        <authorList>
            <person name="D'Angelo T.S."/>
            <person name="Orcutt B.N."/>
        </authorList>
    </citation>
    <scope>NUCLEOTIDE SEQUENCE [LARGE SCALE GENOMIC DNA]</scope>
    <source>
        <strain evidence="7">AH-315-G07</strain>
    </source>
</reference>
<organism evidence="7 8">
    <name type="scientific">Simkania negevensis</name>
    <dbReference type="NCBI Taxonomy" id="83561"/>
    <lineage>
        <taxon>Bacteria</taxon>
        <taxon>Pseudomonadati</taxon>
        <taxon>Chlamydiota</taxon>
        <taxon>Chlamydiia</taxon>
        <taxon>Parachlamydiales</taxon>
        <taxon>Simkaniaceae</taxon>
        <taxon>Simkania</taxon>
    </lineage>
</organism>
<dbReference type="PANTHER" id="PTHR10846:SF8">
    <property type="entry name" value="INNER MEMBRANE PROTEIN YRBG"/>
    <property type="match status" value="1"/>
</dbReference>
<dbReference type="Pfam" id="PF01699">
    <property type="entry name" value="Na_Ca_ex"/>
    <property type="match status" value="2"/>
</dbReference>
<keyword evidence="3 5" id="KW-1133">Transmembrane helix</keyword>
<feature type="transmembrane region" description="Helical" evidence="5">
    <location>
        <begin position="130"/>
        <end position="150"/>
    </location>
</feature>
<proteinExistence type="predicted"/>
<dbReference type="Proteomes" id="UP000722121">
    <property type="component" value="Unassembled WGS sequence"/>
</dbReference>
<dbReference type="EMBL" id="JAFITR010000126">
    <property type="protein sequence ID" value="MBN4067380.1"/>
    <property type="molecule type" value="Genomic_DNA"/>
</dbReference>
<gene>
    <name evidence="7" type="ORF">JYU14_04785</name>
</gene>
<evidence type="ECO:0000256" key="3">
    <source>
        <dbReference type="ARBA" id="ARBA00022989"/>
    </source>
</evidence>
<dbReference type="Gene3D" id="1.20.1420.30">
    <property type="entry name" value="NCX, central ion-binding region"/>
    <property type="match status" value="2"/>
</dbReference>
<dbReference type="InterPro" id="IPR044880">
    <property type="entry name" value="NCX_ion-bd_dom_sf"/>
</dbReference>
<feature type="transmembrane region" description="Helical" evidence="5">
    <location>
        <begin position="73"/>
        <end position="93"/>
    </location>
</feature>
<evidence type="ECO:0000313" key="8">
    <source>
        <dbReference type="Proteomes" id="UP000722121"/>
    </source>
</evidence>
<feature type="transmembrane region" description="Helical" evidence="5">
    <location>
        <begin position="306"/>
        <end position="323"/>
    </location>
</feature>
<name>A0ABS3ASM0_9BACT</name>
<comment type="subcellular location">
    <subcellularLocation>
        <location evidence="1">Membrane</location>
        <topology evidence="1">Multi-pass membrane protein</topology>
    </subcellularLocation>
</comment>
<evidence type="ECO:0000256" key="1">
    <source>
        <dbReference type="ARBA" id="ARBA00004141"/>
    </source>
</evidence>
<accession>A0ABS3ASM0</accession>
<protein>
    <submittedName>
        <fullName evidence="7">Calcium/sodium antiporter</fullName>
    </submittedName>
</protein>